<keyword evidence="4" id="KW-1185">Reference proteome</keyword>
<reference evidence="4" key="1">
    <citation type="journal article" date="2019" name="Int. J. Syst. Evol. Microbiol.">
        <title>The Global Catalogue of Microorganisms (GCM) 10K type strain sequencing project: providing services to taxonomists for standard genome sequencing and annotation.</title>
        <authorList>
            <consortium name="The Broad Institute Genomics Platform"/>
            <consortium name="The Broad Institute Genome Sequencing Center for Infectious Disease"/>
            <person name="Wu L."/>
            <person name="Ma J."/>
        </authorList>
    </citation>
    <scope>NUCLEOTIDE SEQUENCE [LARGE SCALE GENOMIC DNA]</scope>
    <source>
        <strain evidence="4">CGMCC 4.7181</strain>
    </source>
</reference>
<protein>
    <submittedName>
        <fullName evidence="3">Phytoene synthase</fullName>
    </submittedName>
</protein>
<dbReference type="RefSeq" id="WP_188702139.1">
    <property type="nucleotide sequence ID" value="NZ_BMMQ01000007.1"/>
</dbReference>
<dbReference type="InterPro" id="IPR008949">
    <property type="entry name" value="Isoprenoid_synthase_dom_sf"/>
</dbReference>
<sequence>MTGLELYTGTARGSSARVIGAYSTSFGLASRLLTRPVRRAIADIYALVRVADEIVDGPAAEAGVDAPERRRILDALEQETLAAMRRGFSANLVVHAFAVTAREVSLEEHLVGDFFDSMRTDIDPPATFDDDAFRRYVHGSAEVVGSMCLRAFMLEGGGAGTRHPEAEEGARRLGAAFQKVNFLRDLADDCDRLGRSYFPGVDPDRFTDEQKNAIVADIDADLAAARRALRHLPRRARRATGAALGLFSALNRRLAAAPAERIRRERLSVPRRAKAAIVLRAIAGKDPR</sequence>
<dbReference type="SFLD" id="SFLDS00005">
    <property type="entry name" value="Isoprenoid_Synthase_Type_I"/>
    <property type="match status" value="1"/>
</dbReference>
<dbReference type="InterPro" id="IPR044843">
    <property type="entry name" value="Trans_IPPS_bact-type"/>
</dbReference>
<evidence type="ECO:0000256" key="2">
    <source>
        <dbReference type="ARBA" id="ARBA00022679"/>
    </source>
</evidence>
<comment type="pathway">
    <text evidence="1">Carotenoid biosynthesis; phytoene biosynthesis.</text>
</comment>
<dbReference type="PANTHER" id="PTHR31480">
    <property type="entry name" value="BIFUNCTIONAL LYCOPENE CYCLASE/PHYTOENE SYNTHASE"/>
    <property type="match status" value="1"/>
</dbReference>
<organism evidence="3 4">
    <name type="scientific">Microbacterium nanhaiense</name>
    <dbReference type="NCBI Taxonomy" id="1301026"/>
    <lineage>
        <taxon>Bacteria</taxon>
        <taxon>Bacillati</taxon>
        <taxon>Actinomycetota</taxon>
        <taxon>Actinomycetes</taxon>
        <taxon>Micrococcales</taxon>
        <taxon>Microbacteriaceae</taxon>
        <taxon>Microbacterium</taxon>
    </lineage>
</organism>
<dbReference type="Gene3D" id="1.10.600.10">
    <property type="entry name" value="Farnesyl Diphosphate Synthase"/>
    <property type="match status" value="1"/>
</dbReference>
<comment type="caution">
    <text evidence="3">The sequence shown here is derived from an EMBL/GenBank/DDBJ whole genome shotgun (WGS) entry which is preliminary data.</text>
</comment>
<evidence type="ECO:0000256" key="1">
    <source>
        <dbReference type="ARBA" id="ARBA00004684"/>
    </source>
</evidence>
<dbReference type="InterPro" id="IPR019845">
    <property type="entry name" value="Squalene/phytoene_synthase_CS"/>
</dbReference>
<evidence type="ECO:0000313" key="3">
    <source>
        <dbReference type="EMBL" id="GGO65723.1"/>
    </source>
</evidence>
<keyword evidence="2" id="KW-0808">Transferase</keyword>
<evidence type="ECO:0000313" key="4">
    <source>
        <dbReference type="Proteomes" id="UP000638043"/>
    </source>
</evidence>
<dbReference type="Proteomes" id="UP000638043">
    <property type="component" value="Unassembled WGS sequence"/>
</dbReference>
<dbReference type="Pfam" id="PF00494">
    <property type="entry name" value="SQS_PSY"/>
    <property type="match status" value="1"/>
</dbReference>
<accession>A0ABQ2N2L7</accession>
<dbReference type="InterPro" id="IPR002060">
    <property type="entry name" value="Squ/phyt_synthse"/>
</dbReference>
<dbReference type="EMBL" id="BMMQ01000007">
    <property type="protein sequence ID" value="GGO65723.1"/>
    <property type="molecule type" value="Genomic_DNA"/>
</dbReference>
<dbReference type="PROSITE" id="PS01045">
    <property type="entry name" value="SQUALEN_PHYTOEN_SYN_2"/>
    <property type="match status" value="1"/>
</dbReference>
<dbReference type="SFLD" id="SFLDG01212">
    <property type="entry name" value="Phytoene_synthase_like"/>
    <property type="match status" value="1"/>
</dbReference>
<dbReference type="SUPFAM" id="SSF48576">
    <property type="entry name" value="Terpenoid synthases"/>
    <property type="match status" value="1"/>
</dbReference>
<name>A0ABQ2N2L7_9MICO</name>
<proteinExistence type="predicted"/>
<gene>
    <name evidence="3" type="ORF">GCM10010910_23540</name>
</gene>
<dbReference type="SFLD" id="SFLDG01018">
    <property type="entry name" value="Squalene/Phytoene_Synthase_Lik"/>
    <property type="match status" value="1"/>
</dbReference>